<dbReference type="InterPro" id="IPR000683">
    <property type="entry name" value="Gfo/Idh/MocA-like_OxRdtase_N"/>
</dbReference>
<evidence type="ECO:0000259" key="2">
    <source>
        <dbReference type="Pfam" id="PF01408"/>
    </source>
</evidence>
<dbReference type="InterPro" id="IPR055170">
    <property type="entry name" value="GFO_IDH_MocA-like_dom"/>
</dbReference>
<dbReference type="GO" id="GO:0000166">
    <property type="term" value="F:nucleotide binding"/>
    <property type="evidence" value="ECO:0007669"/>
    <property type="project" value="InterPro"/>
</dbReference>
<evidence type="ECO:0000313" key="5">
    <source>
        <dbReference type="Proteomes" id="UP000318590"/>
    </source>
</evidence>
<dbReference type="SUPFAM" id="SSF55347">
    <property type="entry name" value="Glyceraldehyde-3-phosphate dehydrogenase-like, C-terminal domain"/>
    <property type="match status" value="1"/>
</dbReference>
<keyword evidence="1" id="KW-0560">Oxidoreductase</keyword>
<feature type="domain" description="Gfo/Idh/MocA-like oxidoreductase N-terminal" evidence="2">
    <location>
        <begin position="19"/>
        <end position="148"/>
    </location>
</feature>
<gene>
    <name evidence="4" type="ORF">FEV53_09120</name>
</gene>
<reference evidence="4 5" key="1">
    <citation type="submission" date="2019-06" db="EMBL/GenBank/DDBJ databases">
        <title>Paenimaribius caenipelagi gen. nov., sp. nov., isolated from a tidal flat.</title>
        <authorList>
            <person name="Yoon J.-H."/>
        </authorList>
    </citation>
    <scope>NUCLEOTIDE SEQUENCE [LARGE SCALE GENOMIC DNA]</scope>
    <source>
        <strain evidence="4 5">JBTF-M29</strain>
    </source>
</reference>
<dbReference type="InterPro" id="IPR050463">
    <property type="entry name" value="Gfo/Idh/MocA_oxidrdct_glycsds"/>
</dbReference>
<sequence length="395" mass="42654">MSEFTIMDLRRPPLGRRLRLGVVGGGRGGLVGQWHASGVRLSNHWEIVAGALSSRPDNAALSATDWIIPPERSYTDWAEMARVEAAREDGVEAVFVCTPNFTHHDISAAFLKAGIAVICDKPMTRTVEEAHSLAGIAAETGTPLFVTYPYMHHAMARQAAEMVATGAIGKIRQIRAEYLQDWATGPADPESSGQAWRQDPAKVGRTAAVADIGTHAFHALEYMSGLRADALRADFHTCGAPKGGLEDTAFISLKMQDDVPAHLHISQAAPGQHCGLRVQIWGDEGGIYWDQEHPELLRHAPLGQPERHLVRGQAGSMGNGASWLSHLPPGHSEALPDAWSNLYAEMGFALASHLIGTTLPEGLIQTWDVSEGVRGVVFSDRCADSHEAGGIWLQI</sequence>
<dbReference type="SUPFAM" id="SSF51735">
    <property type="entry name" value="NAD(P)-binding Rossmann-fold domains"/>
    <property type="match status" value="1"/>
</dbReference>
<dbReference type="Pfam" id="PF22725">
    <property type="entry name" value="GFO_IDH_MocA_C3"/>
    <property type="match status" value="1"/>
</dbReference>
<dbReference type="Proteomes" id="UP000318590">
    <property type="component" value="Unassembled WGS sequence"/>
</dbReference>
<dbReference type="AlphaFoldDB" id="A0A547Q313"/>
<evidence type="ECO:0000259" key="3">
    <source>
        <dbReference type="Pfam" id="PF22725"/>
    </source>
</evidence>
<proteinExistence type="predicted"/>
<name>A0A547Q313_9RHOB</name>
<evidence type="ECO:0000313" key="4">
    <source>
        <dbReference type="EMBL" id="TRD20776.1"/>
    </source>
</evidence>
<dbReference type="Pfam" id="PF01408">
    <property type="entry name" value="GFO_IDH_MocA"/>
    <property type="match status" value="1"/>
</dbReference>
<dbReference type="Gene3D" id="3.40.50.720">
    <property type="entry name" value="NAD(P)-binding Rossmann-like Domain"/>
    <property type="match status" value="1"/>
</dbReference>
<dbReference type="EMBL" id="VFSV01000012">
    <property type="protein sequence ID" value="TRD20776.1"/>
    <property type="molecule type" value="Genomic_DNA"/>
</dbReference>
<dbReference type="GO" id="GO:0016491">
    <property type="term" value="F:oxidoreductase activity"/>
    <property type="evidence" value="ECO:0007669"/>
    <property type="project" value="UniProtKB-KW"/>
</dbReference>
<comment type="caution">
    <text evidence="4">The sequence shown here is derived from an EMBL/GenBank/DDBJ whole genome shotgun (WGS) entry which is preliminary data.</text>
</comment>
<dbReference type="PANTHER" id="PTHR43818:SF11">
    <property type="entry name" value="BCDNA.GH03377"/>
    <property type="match status" value="1"/>
</dbReference>
<protein>
    <submittedName>
        <fullName evidence="4">Gfo/Idh/MocA family oxidoreductase</fullName>
    </submittedName>
</protein>
<dbReference type="RefSeq" id="WP_142834508.1">
    <property type="nucleotide sequence ID" value="NZ_VFSV01000012.1"/>
</dbReference>
<organism evidence="4 5">
    <name type="scientific">Palleronia caenipelagi</name>
    <dbReference type="NCBI Taxonomy" id="2489174"/>
    <lineage>
        <taxon>Bacteria</taxon>
        <taxon>Pseudomonadati</taxon>
        <taxon>Pseudomonadota</taxon>
        <taxon>Alphaproteobacteria</taxon>
        <taxon>Rhodobacterales</taxon>
        <taxon>Roseobacteraceae</taxon>
        <taxon>Palleronia</taxon>
    </lineage>
</organism>
<feature type="domain" description="GFO/IDH/MocA-like oxidoreductase" evidence="3">
    <location>
        <begin position="157"/>
        <end position="287"/>
    </location>
</feature>
<dbReference type="InterPro" id="IPR036291">
    <property type="entry name" value="NAD(P)-bd_dom_sf"/>
</dbReference>
<dbReference type="OrthoDB" id="9815825at2"/>
<accession>A0A547Q313</accession>
<keyword evidence="5" id="KW-1185">Reference proteome</keyword>
<dbReference type="PANTHER" id="PTHR43818">
    <property type="entry name" value="BCDNA.GH03377"/>
    <property type="match status" value="1"/>
</dbReference>
<dbReference type="Gene3D" id="3.30.360.10">
    <property type="entry name" value="Dihydrodipicolinate Reductase, domain 2"/>
    <property type="match status" value="1"/>
</dbReference>
<evidence type="ECO:0000256" key="1">
    <source>
        <dbReference type="ARBA" id="ARBA00023002"/>
    </source>
</evidence>